<reference evidence="1" key="1">
    <citation type="submission" date="2023-04" db="EMBL/GenBank/DDBJ databases">
        <title>Draft Genome sequencing of Naganishia species isolated from polar environments using Oxford Nanopore Technology.</title>
        <authorList>
            <person name="Leo P."/>
            <person name="Venkateswaran K."/>
        </authorList>
    </citation>
    <scope>NUCLEOTIDE SEQUENCE</scope>
    <source>
        <strain evidence="1">DBVPG 5303</strain>
    </source>
</reference>
<sequence>MYDFISRYQTFPWLTALQICLSQHATALTLDVSDLEQRDHPDVQSADDAGGGRTQDDHGNFDIAIWKGLLSYNGMQGSDKQIGKHVVRVILAFPDQDWTQLLINQKLLENVKLLRTFIRERSTAEVNDRDWDMFTNPLTTQGSWELKNSQNSHHDVNARTDSIDTREVAISGGPSVGLQSSSASATGTAPSSSSSRPTGLYLYPMRLANSFEFLNQTTLVAATGTAPSLFEFATGDYYAALDADTPTLSRSATPSPPAEP</sequence>
<comment type="caution">
    <text evidence="1">The sequence shown here is derived from an EMBL/GenBank/DDBJ whole genome shotgun (WGS) entry which is preliminary data.</text>
</comment>
<name>A0ACC2XXN9_9TREE</name>
<evidence type="ECO:0000313" key="1">
    <source>
        <dbReference type="EMBL" id="KAJ9128356.1"/>
    </source>
</evidence>
<evidence type="ECO:0000313" key="2">
    <source>
        <dbReference type="Proteomes" id="UP001234202"/>
    </source>
</evidence>
<dbReference type="EMBL" id="JASBWV010000001">
    <property type="protein sequence ID" value="KAJ9128356.1"/>
    <property type="molecule type" value="Genomic_DNA"/>
</dbReference>
<gene>
    <name evidence="1" type="ORF">QFC24_000649</name>
</gene>
<accession>A0ACC2XXN9</accession>
<dbReference type="Proteomes" id="UP001234202">
    <property type="component" value="Unassembled WGS sequence"/>
</dbReference>
<organism evidence="1 2">
    <name type="scientific">Naganishia onofrii</name>
    <dbReference type="NCBI Taxonomy" id="1851511"/>
    <lineage>
        <taxon>Eukaryota</taxon>
        <taxon>Fungi</taxon>
        <taxon>Dikarya</taxon>
        <taxon>Basidiomycota</taxon>
        <taxon>Agaricomycotina</taxon>
        <taxon>Tremellomycetes</taxon>
        <taxon>Filobasidiales</taxon>
        <taxon>Filobasidiaceae</taxon>
        <taxon>Naganishia</taxon>
    </lineage>
</organism>
<keyword evidence="2" id="KW-1185">Reference proteome</keyword>
<proteinExistence type="predicted"/>
<protein>
    <submittedName>
        <fullName evidence="1">Uncharacterized protein</fullName>
    </submittedName>
</protein>